<feature type="compositionally biased region" description="Pro residues" evidence="5">
    <location>
        <begin position="82"/>
        <end position="91"/>
    </location>
</feature>
<dbReference type="InterPro" id="IPR039913">
    <property type="entry name" value="RPAP1/Rba50"/>
</dbReference>
<keyword evidence="4" id="KW-0539">Nucleus</keyword>
<comment type="similarity">
    <text evidence="2">Belongs to the RPAP1 family.</text>
</comment>
<protein>
    <recommendedName>
        <fullName evidence="11">RNA polymerase II-associated protein 1 C-terminal domain-containing protein</fullName>
    </recommendedName>
</protein>
<name>A0A167MLP4_CALVF</name>
<dbReference type="GO" id="GO:0006366">
    <property type="term" value="P:transcription by RNA polymerase II"/>
    <property type="evidence" value="ECO:0007669"/>
    <property type="project" value="InterPro"/>
</dbReference>
<evidence type="ECO:0000256" key="5">
    <source>
        <dbReference type="SAM" id="MobiDB-lite"/>
    </source>
</evidence>
<evidence type="ECO:0000259" key="6">
    <source>
        <dbReference type="Pfam" id="PF08620"/>
    </source>
</evidence>
<evidence type="ECO:0000256" key="2">
    <source>
        <dbReference type="ARBA" id="ARBA00009953"/>
    </source>
</evidence>
<dbReference type="Proteomes" id="UP000076738">
    <property type="component" value="Unassembled WGS sequence"/>
</dbReference>
<gene>
    <name evidence="9" type="ORF">CALVIDRAFT_597986</name>
</gene>
<proteinExistence type="inferred from homology"/>
<dbReference type="InterPro" id="IPR013930">
    <property type="entry name" value="RPAP1_N"/>
</dbReference>
<evidence type="ECO:0000256" key="3">
    <source>
        <dbReference type="ARBA" id="ARBA00023163"/>
    </source>
</evidence>
<feature type="domain" description="RPAP1/MINIYO-like TPR repeats" evidence="8">
    <location>
        <begin position="1165"/>
        <end position="1268"/>
    </location>
</feature>
<dbReference type="Pfam" id="PF08620">
    <property type="entry name" value="RPAP1_C"/>
    <property type="match status" value="1"/>
</dbReference>
<sequence>MIGSVVERKSSNRPPTLGVFPAPDPSTGYPAVTHRSKTAHGTSAFAKNRKINPARPENVPTILPTVSPNVKWEPTEDEDDLPVPPPAPVPATLPTNDTERLIREVADENEKRIADMTEEERMVERADLLEKFGSGIGEMLRKRRLKREGKAVDDTRHSSDAYVAAPTPRPAALQLSSPTTCREDDMDIDTPIGMLANGPSSAVESQESPNTPPSRAQLLEDLNRPRSALRDSTAHSETSSTIRRLRFADVTPSDIHVYPSQPTSPKSVHLLMAPRDDGSADDVPVTQLRFRSSRPDSTRRQNGPAVWMAKERAPEISLPSPSDGPEDGTPEDIRRRFFPNETAAQPGLQWITAPSPAEQPSDALRFDLNGALIPPSLQSTLPTHLGLHHTASSLAGYTLDDLLYLSRSTNAAQRATVLGVLAKVLNRLGRGNISVAAIGADARERILKSGMAALGEKGSVGARAVDVVWEAVVGFDEAYTLLEGVELWVEEKRKVQSASDEDEPRSTIPGLDALASIPLEEALPLIQSYFTVPPSFPALTLSQLLGILHRLASHYEAHASAIIKAPQFLSSVLSAWLAYKTSDFPGETAQDPKLIELFSVLATSSRLNAEALAVDLPNVLLRFIAQIPESFQSTEERELRESLMAETLHFYSNLGRYGLGCKIALTAEAFMPTLVTYLSSILSEGDITPSFARLAEAFLEARQMWTTCAVDPHKTSPPHELIWSQIEAFGWVDDLLLLAEHIPADQDTLWAGLWNAIAAYAEGATINGSNRGQEERRKVMEGVQDIIQDGHGRAAIDSALEDLQTSLDQYDGLGKPKLLASLRDIARSSSLLGAAVRLSLSLVGSATSTSDPLGLPGASLSRLLDDLLSTTVLNDPLQIAAPSGAYVHLRPLTTLLMSELRLSHRLGTMSMESWSVRALRILRHLLPGDEAHAEWIFENFSVGVKDLADSMDMSIDASILQRGILRDVMPFYLHAIRPDEKFFVAPCNATPDSILQATRVLLPSLAALHKPPTSTLKAPVGLPLKRDFLFQPLSDLLRSGTSTAFDTFPASWDATETETARATLFAVEMYQTLLLDLHPEEALRREEILFGCMRVVMLEHGQPQQDSSEDVFRDPVVSAKMKSLLEPFTIASSSTSHNLYHVPSAETVPPLEATSKDYLGSGVPFYQFYTDLLGLYEAISFADAVFGALLLPPLSMRYPPDYRKLFWGEHSVAVRMVRLPVEQVPAEGMGEFFWPVEEDTELLSRYMRALVGGTVHGFLRNVALHHVACSIWLPPSHSSAGAGGEGGETRRRHMLLALLRSGRREAVADVLAYEPAVGCEGVSMPDRAGRVGWVEGWGGEDVVARLRASEG</sequence>
<feature type="region of interest" description="Disordered" evidence="5">
    <location>
        <begin position="146"/>
        <end position="245"/>
    </location>
</feature>
<feature type="compositionally biased region" description="Polar residues" evidence="5">
    <location>
        <begin position="198"/>
        <end position="209"/>
    </location>
</feature>
<accession>A0A167MLP4</accession>
<evidence type="ECO:0000259" key="7">
    <source>
        <dbReference type="Pfam" id="PF08621"/>
    </source>
</evidence>
<feature type="compositionally biased region" description="Basic and acidic residues" evidence="5">
    <location>
        <begin position="148"/>
        <end position="159"/>
    </location>
</feature>
<dbReference type="STRING" id="1330018.A0A167MLP4"/>
<keyword evidence="3" id="KW-0804">Transcription</keyword>
<feature type="region of interest" description="Disordered" evidence="5">
    <location>
        <begin position="292"/>
        <end position="333"/>
    </location>
</feature>
<organism evidence="9 10">
    <name type="scientific">Calocera viscosa (strain TUFC12733)</name>
    <dbReference type="NCBI Taxonomy" id="1330018"/>
    <lineage>
        <taxon>Eukaryota</taxon>
        <taxon>Fungi</taxon>
        <taxon>Dikarya</taxon>
        <taxon>Basidiomycota</taxon>
        <taxon>Agaricomycotina</taxon>
        <taxon>Dacrymycetes</taxon>
        <taxon>Dacrymycetales</taxon>
        <taxon>Dacrymycetaceae</taxon>
        <taxon>Calocera</taxon>
    </lineage>
</organism>
<feature type="compositionally biased region" description="Basic and acidic residues" evidence="5">
    <location>
        <begin position="221"/>
        <end position="234"/>
    </location>
</feature>
<dbReference type="InterPro" id="IPR013929">
    <property type="entry name" value="RPAP1_C"/>
</dbReference>
<dbReference type="Pfam" id="PF08621">
    <property type="entry name" value="RPAP1_N"/>
    <property type="match status" value="1"/>
</dbReference>
<feature type="domain" description="RPAP1 C-terminal" evidence="6">
    <location>
        <begin position="364"/>
        <end position="428"/>
    </location>
</feature>
<evidence type="ECO:0000256" key="4">
    <source>
        <dbReference type="ARBA" id="ARBA00023242"/>
    </source>
</evidence>
<dbReference type="Pfam" id="PF25766">
    <property type="entry name" value="TPR_RPAP1"/>
    <property type="match status" value="1"/>
</dbReference>
<feature type="compositionally biased region" description="Basic and acidic residues" evidence="5">
    <location>
        <begin position="1"/>
        <end position="10"/>
    </location>
</feature>
<evidence type="ECO:0000256" key="1">
    <source>
        <dbReference type="ARBA" id="ARBA00004123"/>
    </source>
</evidence>
<feature type="domain" description="RPAP1 N-terminal" evidence="7">
    <location>
        <begin position="104"/>
        <end position="148"/>
    </location>
</feature>
<evidence type="ECO:0000259" key="8">
    <source>
        <dbReference type="Pfam" id="PF25766"/>
    </source>
</evidence>
<feature type="region of interest" description="Disordered" evidence="5">
    <location>
        <begin position="1"/>
        <end position="95"/>
    </location>
</feature>
<dbReference type="OrthoDB" id="348201at2759"/>
<keyword evidence="10" id="KW-1185">Reference proteome</keyword>
<evidence type="ECO:0000313" key="9">
    <source>
        <dbReference type="EMBL" id="KZO96849.1"/>
    </source>
</evidence>
<reference evidence="9 10" key="1">
    <citation type="journal article" date="2016" name="Mol. Biol. Evol.">
        <title>Comparative Genomics of Early-Diverging Mushroom-Forming Fungi Provides Insights into the Origins of Lignocellulose Decay Capabilities.</title>
        <authorList>
            <person name="Nagy L.G."/>
            <person name="Riley R."/>
            <person name="Tritt A."/>
            <person name="Adam C."/>
            <person name="Daum C."/>
            <person name="Floudas D."/>
            <person name="Sun H."/>
            <person name="Yadav J.S."/>
            <person name="Pangilinan J."/>
            <person name="Larsson K.H."/>
            <person name="Matsuura K."/>
            <person name="Barry K."/>
            <person name="Labutti K."/>
            <person name="Kuo R."/>
            <person name="Ohm R.A."/>
            <person name="Bhattacharya S.S."/>
            <person name="Shirouzu T."/>
            <person name="Yoshinaga Y."/>
            <person name="Martin F.M."/>
            <person name="Grigoriev I.V."/>
            <person name="Hibbett D.S."/>
        </authorList>
    </citation>
    <scope>NUCLEOTIDE SEQUENCE [LARGE SCALE GENOMIC DNA]</scope>
    <source>
        <strain evidence="9 10">TUFC12733</strain>
    </source>
</reference>
<evidence type="ECO:0000313" key="10">
    <source>
        <dbReference type="Proteomes" id="UP000076738"/>
    </source>
</evidence>
<dbReference type="EMBL" id="KV417282">
    <property type="protein sequence ID" value="KZO96849.1"/>
    <property type="molecule type" value="Genomic_DNA"/>
</dbReference>
<comment type="subcellular location">
    <subcellularLocation>
        <location evidence="1">Nucleus</location>
    </subcellularLocation>
</comment>
<evidence type="ECO:0008006" key="11">
    <source>
        <dbReference type="Google" id="ProtNLM"/>
    </source>
</evidence>
<dbReference type="PANTHER" id="PTHR21483">
    <property type="entry name" value="RNA POLYMERASE II-ASSOCIATED PROTEIN 1"/>
    <property type="match status" value="1"/>
</dbReference>
<dbReference type="PANTHER" id="PTHR21483:SF18">
    <property type="entry name" value="RNA POLYMERASE II-ASSOCIATED PROTEIN 1"/>
    <property type="match status" value="1"/>
</dbReference>
<dbReference type="InterPro" id="IPR057989">
    <property type="entry name" value="TPR_RPAP1/MINIYO-like"/>
</dbReference>